<dbReference type="SMART" id="SM01361">
    <property type="entry name" value="A2M_recep"/>
    <property type="match status" value="1"/>
</dbReference>
<dbReference type="InterPro" id="IPR050473">
    <property type="entry name" value="A2M/Complement_sys"/>
</dbReference>
<dbReference type="OrthoDB" id="6359008at2759"/>
<dbReference type="InterPro" id="IPR009048">
    <property type="entry name" value="A-macroglobulin_rcpt-bd"/>
</dbReference>
<accession>A0A210PMK9</accession>
<dbReference type="InterPro" id="IPR008993">
    <property type="entry name" value="TIMP-like_OB-fold"/>
</dbReference>
<sequence>MELLLVYLSLVLTLFGIGTAGPVYFVSTPSVLRFNSIETVAINIFGISDVTVQIYLHDYPNRTRTFSQTSVVTTQGQTAKALVHVRPSDLPDEPDSQGYVYLVARSDDPRLIFENETLILMERNTGFVFVQTDKPVYTPHQEVKIRVITLDEERKPSASPVTIDVKNPQGVVLQRWTDSYQGRFILKKFQLSSIPYFGKNWTVTARYQDGVDTSHSVDFEVREYILPRFDVDIDVQDLEIVLPSTEWINVTVSSKYVYGKPVIGGVTLTFGILASGQHETCSKTFNKLLVDGRTDFAVSVDELRDSLESYWFPDGARLLIEAGVTDLSSGRKETAYHRSTAFSYFRYIISVEKSQKYFKPGLLYRLHVETYWVNGKRNNAPNVDIAVQITRYNDAGVLHSLNRTEQTDEDGTFQYLVIMGHTETRMVIKVTALDTEVDEDEQDESVLEVSPLYSPSDSYLSIWTNLHETELMVDTISSGDNNKSLSYLLMSGGRIIDAEQSHEIFHRPVTGKMSPGIRVLVFYTVNQTEGAEVVADSTWIDIKDMCEKELGVSKEKGRLEPGDGDGLTLQVSGAPSSLIGFLAVDRAVYLLNNKHVLRRHTMFKRFASHDIGCGYGGGLTPAQVFEDSGLTVITNADLDTTPRENTGCNRKRRGKRSIDDYETLHTHPCCVAGDMYGREGVEELDCYTEGKVVYHATNNTSCAKIFFRCCNIYRPADMTDIFDYGRVIRRGTVKYTFRDVVVDLENTQVRSYFPESWMFEEDDYLDENGHLEKNFAVPDSITTHIIQAITLSDDYGMCISKPERLQVFRTFFVDLEFPYSIVRLEQAEVRATIYNYSPDMLPCFVYIVTPEEICTPRSKSNYIKVEVHPNSPEPIKFPIVPLKAGEFDFEVRVYSINGTNDVVRKTVYVINEGREEKKTVSFWLDPQAHRDKVGSTGDLTVNIMYPSPYLEIQEATVDLTLPEKAIPGTGMCKVSAMGNIMDATVPVVLEGANALLDNVPHGCGEQTMILLAPVVYTMRYLQRTGQLRTGLEDRGKSRLRLGYQREMTFRKNDGSFAVWAHRPSSTWLTAFVVKVLSEASEFIDIDSEVICSGMRWLFRHQRGDGAFMEIFPLFHKEMMGGMNGEISMTAYVLITLMEAHCRPIDTEQNIVLALQYLESHLDFIDQTYPLALTAYALALGNSPRKMDAINYLKTASTEVDQGNGGQGMRYWSVIDFMGEVPPWMTHDPTAMDVEITAYSVLAFLTVNEVGYVNNVVEWLLTQKTSSGAFKSTQDTVVGLHALSEYNVRSYALKIDLHTKIKVSTDDAIEHDIVLSDDDVSVQKAVHDIPVEGKLKVTTEGTGIGRMEVEVRYNVNTTEDERCKFTIDVYDSEVEFNYFQSKGLATDMNCDACGHCEQEYEEDFEDVLDKYNKIELDPRIGVDQPRQDSRKKRAPYVMRMHGASKEQTCLEICVSYTGYEVLDMPVVDIGLPTGFNVEKGDLEMLREKGIVNSYELSKRSVIFYLDQIPATDETCFKFRVVREFEVENLQAAKIEVYDYYKTEERCTKFYSLKYDVANLDIFCSTSKRENCHCVEGKCAESWDTKIRYGRVSKVMSAFYRKICFEFDFALRIEVSNIVQKGNHLVIAAVIKSVTKAGAEDLAVNDEIEFWMNIRCNLLLEIDHNYIIYGMNGIPYIDQHGVNRYRYFLQGNTVILKDYTLRRYSTSTKLEQWRHSFRRMENYIHRWGC</sequence>
<dbReference type="InterPro" id="IPR019742">
    <property type="entry name" value="MacrogloblnA2_CS"/>
</dbReference>
<feature type="domain" description="Alpha-2-macroglobulin bait region" evidence="5">
    <location>
        <begin position="460"/>
        <end position="591"/>
    </location>
</feature>
<dbReference type="Pfam" id="PF07678">
    <property type="entry name" value="TED_complement"/>
    <property type="match status" value="1"/>
</dbReference>
<evidence type="ECO:0000256" key="4">
    <source>
        <dbReference type="SAM" id="SignalP"/>
    </source>
</evidence>
<dbReference type="CDD" id="cd02896">
    <property type="entry name" value="complement_C3_C4_C5"/>
    <property type="match status" value="1"/>
</dbReference>
<keyword evidence="1 4" id="KW-0732">Signal</keyword>
<dbReference type="InterPro" id="IPR047565">
    <property type="entry name" value="Alpha-macroglob_thiol-ester_cl"/>
</dbReference>
<dbReference type="InterPro" id="IPR011625">
    <property type="entry name" value="A2M_N_BRD"/>
</dbReference>
<feature type="signal peptide" evidence="4">
    <location>
        <begin position="1"/>
        <end position="20"/>
    </location>
</feature>
<keyword evidence="9" id="KW-1185">Reference proteome</keyword>
<name>A0A210PMK9_MIZYE</name>
<dbReference type="InterPro" id="IPR013783">
    <property type="entry name" value="Ig-like_fold"/>
</dbReference>
<dbReference type="InterPro" id="IPR008930">
    <property type="entry name" value="Terpenoid_cyclase/PrenylTrfase"/>
</dbReference>
<dbReference type="Pfam" id="PF17791">
    <property type="entry name" value="MG3"/>
    <property type="match status" value="1"/>
</dbReference>
<dbReference type="PROSITE" id="PS00477">
    <property type="entry name" value="ALPHA_2_MACROGLOBULIN"/>
    <property type="match status" value="1"/>
</dbReference>
<evidence type="ECO:0000256" key="3">
    <source>
        <dbReference type="ARBA" id="ARBA00023180"/>
    </source>
</evidence>
<dbReference type="SMART" id="SM01419">
    <property type="entry name" value="Thiol-ester_cl"/>
    <property type="match status" value="1"/>
</dbReference>
<dbReference type="SMART" id="SM01359">
    <property type="entry name" value="A2M_N_2"/>
    <property type="match status" value="1"/>
</dbReference>
<dbReference type="Gene3D" id="1.50.10.20">
    <property type="match status" value="1"/>
</dbReference>
<dbReference type="EMBL" id="NEDP02005583">
    <property type="protein sequence ID" value="OWF37722.1"/>
    <property type="molecule type" value="Genomic_DNA"/>
</dbReference>
<dbReference type="Gene3D" id="2.60.40.1930">
    <property type="match status" value="3"/>
</dbReference>
<dbReference type="STRING" id="6573.A0A210PMK9"/>
<evidence type="ECO:0000313" key="9">
    <source>
        <dbReference type="Proteomes" id="UP000242188"/>
    </source>
</evidence>
<feature type="chain" id="PRO_5012125948" evidence="4">
    <location>
        <begin position="21"/>
        <end position="1727"/>
    </location>
</feature>
<evidence type="ECO:0000259" key="7">
    <source>
        <dbReference type="SMART" id="SM01361"/>
    </source>
</evidence>
<dbReference type="PANTHER" id="PTHR11412:SF166">
    <property type="entry name" value="NTR DOMAIN-CONTAINING PROTEIN"/>
    <property type="match status" value="1"/>
</dbReference>
<comment type="caution">
    <text evidence="8">The sequence shown here is derived from an EMBL/GenBank/DDBJ whole genome shotgun (WGS) entry which is preliminary data.</text>
</comment>
<feature type="domain" description="Alpha-macroglobulin receptor-binding" evidence="7">
    <location>
        <begin position="1462"/>
        <end position="1549"/>
    </location>
</feature>
<dbReference type="SUPFAM" id="SSF50242">
    <property type="entry name" value="TIMP-like"/>
    <property type="match status" value="1"/>
</dbReference>
<dbReference type="SMART" id="SM01360">
    <property type="entry name" value="A2M"/>
    <property type="match status" value="1"/>
</dbReference>
<dbReference type="Pfam" id="PF01759">
    <property type="entry name" value="NTR"/>
    <property type="match status" value="1"/>
</dbReference>
<dbReference type="InterPro" id="IPR036595">
    <property type="entry name" value="A-macroglobulin_rcpt-bd_sf"/>
</dbReference>
<dbReference type="Pfam" id="PF00207">
    <property type="entry name" value="A2M"/>
    <property type="match status" value="1"/>
</dbReference>
<dbReference type="Proteomes" id="UP000242188">
    <property type="component" value="Unassembled WGS sequence"/>
</dbReference>
<evidence type="ECO:0000256" key="1">
    <source>
        <dbReference type="ARBA" id="ARBA00022729"/>
    </source>
</evidence>
<dbReference type="Pfam" id="PF07703">
    <property type="entry name" value="A2M_BRD"/>
    <property type="match status" value="1"/>
</dbReference>
<dbReference type="SUPFAM" id="SSF48239">
    <property type="entry name" value="Terpenoid cyclases/Protein prenyltransferases"/>
    <property type="match status" value="1"/>
</dbReference>
<evidence type="ECO:0000259" key="5">
    <source>
        <dbReference type="SMART" id="SM01359"/>
    </source>
</evidence>
<evidence type="ECO:0000313" key="8">
    <source>
        <dbReference type="EMBL" id="OWF37722.1"/>
    </source>
</evidence>
<dbReference type="Gene3D" id="2.60.120.1540">
    <property type="match status" value="1"/>
</dbReference>
<dbReference type="Gene3D" id="2.40.50.120">
    <property type="match status" value="1"/>
</dbReference>
<dbReference type="Gene3D" id="2.60.40.1940">
    <property type="match status" value="1"/>
</dbReference>
<dbReference type="Gene3D" id="2.20.130.20">
    <property type="match status" value="1"/>
</dbReference>
<dbReference type="GO" id="GO:0004866">
    <property type="term" value="F:endopeptidase inhibitor activity"/>
    <property type="evidence" value="ECO:0007669"/>
    <property type="project" value="InterPro"/>
</dbReference>
<dbReference type="InterPro" id="IPR011626">
    <property type="entry name" value="Alpha-macroglobulin_TED"/>
</dbReference>
<dbReference type="InterPro" id="IPR041425">
    <property type="entry name" value="C3/4/5_MG1"/>
</dbReference>
<proteinExistence type="predicted"/>
<dbReference type="Pfam" id="PF07677">
    <property type="entry name" value="A2M_recep"/>
    <property type="match status" value="1"/>
</dbReference>
<feature type="domain" description="Alpha-2-macroglobulin" evidence="6">
    <location>
        <begin position="756"/>
        <end position="847"/>
    </location>
</feature>
<evidence type="ECO:0000256" key="2">
    <source>
        <dbReference type="ARBA" id="ARBA00023157"/>
    </source>
</evidence>
<dbReference type="Pfam" id="PF01835">
    <property type="entry name" value="MG2"/>
    <property type="match status" value="1"/>
</dbReference>
<dbReference type="Gene3D" id="6.20.50.160">
    <property type="match status" value="1"/>
</dbReference>
<evidence type="ECO:0000259" key="6">
    <source>
        <dbReference type="SMART" id="SM01360"/>
    </source>
</evidence>
<reference evidence="8 9" key="1">
    <citation type="journal article" date="2017" name="Nat. Ecol. Evol.">
        <title>Scallop genome provides insights into evolution of bilaterian karyotype and development.</title>
        <authorList>
            <person name="Wang S."/>
            <person name="Zhang J."/>
            <person name="Jiao W."/>
            <person name="Li J."/>
            <person name="Xun X."/>
            <person name="Sun Y."/>
            <person name="Guo X."/>
            <person name="Huan P."/>
            <person name="Dong B."/>
            <person name="Zhang L."/>
            <person name="Hu X."/>
            <person name="Sun X."/>
            <person name="Wang J."/>
            <person name="Zhao C."/>
            <person name="Wang Y."/>
            <person name="Wang D."/>
            <person name="Huang X."/>
            <person name="Wang R."/>
            <person name="Lv J."/>
            <person name="Li Y."/>
            <person name="Zhang Z."/>
            <person name="Liu B."/>
            <person name="Lu W."/>
            <person name="Hui Y."/>
            <person name="Liang J."/>
            <person name="Zhou Z."/>
            <person name="Hou R."/>
            <person name="Li X."/>
            <person name="Liu Y."/>
            <person name="Li H."/>
            <person name="Ning X."/>
            <person name="Lin Y."/>
            <person name="Zhao L."/>
            <person name="Xing Q."/>
            <person name="Dou J."/>
            <person name="Li Y."/>
            <person name="Mao J."/>
            <person name="Guo H."/>
            <person name="Dou H."/>
            <person name="Li T."/>
            <person name="Mu C."/>
            <person name="Jiang W."/>
            <person name="Fu Q."/>
            <person name="Fu X."/>
            <person name="Miao Y."/>
            <person name="Liu J."/>
            <person name="Yu Q."/>
            <person name="Li R."/>
            <person name="Liao H."/>
            <person name="Li X."/>
            <person name="Kong Y."/>
            <person name="Jiang Z."/>
            <person name="Chourrout D."/>
            <person name="Li R."/>
            <person name="Bao Z."/>
        </authorList>
    </citation>
    <scope>NUCLEOTIDE SEQUENCE [LARGE SCALE GENOMIC DNA]</scope>
    <source>
        <strain evidence="8 9">PY_sf001</strain>
    </source>
</reference>
<organism evidence="8 9">
    <name type="scientific">Mizuhopecten yessoensis</name>
    <name type="common">Japanese scallop</name>
    <name type="synonym">Patinopecten yessoensis</name>
    <dbReference type="NCBI Taxonomy" id="6573"/>
    <lineage>
        <taxon>Eukaryota</taxon>
        <taxon>Metazoa</taxon>
        <taxon>Spiralia</taxon>
        <taxon>Lophotrochozoa</taxon>
        <taxon>Mollusca</taxon>
        <taxon>Bivalvia</taxon>
        <taxon>Autobranchia</taxon>
        <taxon>Pteriomorphia</taxon>
        <taxon>Pectinida</taxon>
        <taxon>Pectinoidea</taxon>
        <taxon>Pectinidae</taxon>
        <taxon>Mizuhopecten</taxon>
    </lineage>
</organism>
<dbReference type="InterPro" id="IPR041555">
    <property type="entry name" value="MG3"/>
</dbReference>
<dbReference type="InterPro" id="IPR018933">
    <property type="entry name" value="Netrin_module_non-TIMP"/>
</dbReference>
<dbReference type="PANTHER" id="PTHR11412">
    <property type="entry name" value="MACROGLOBULIN / COMPLEMENT"/>
    <property type="match status" value="1"/>
</dbReference>
<dbReference type="GO" id="GO:0005615">
    <property type="term" value="C:extracellular space"/>
    <property type="evidence" value="ECO:0007669"/>
    <property type="project" value="InterPro"/>
</dbReference>
<dbReference type="SUPFAM" id="SSF49410">
    <property type="entry name" value="Alpha-macroglobulin receptor domain"/>
    <property type="match status" value="1"/>
</dbReference>
<dbReference type="InterPro" id="IPR001599">
    <property type="entry name" value="Macroglobln_a2"/>
</dbReference>
<dbReference type="FunFam" id="2.60.40.1930:FF:000001">
    <property type="entry name" value="CD109 isoform 3"/>
    <property type="match status" value="1"/>
</dbReference>
<dbReference type="Gene3D" id="2.60.40.690">
    <property type="entry name" value="Alpha-macroglobulin, receptor-binding domain"/>
    <property type="match status" value="2"/>
</dbReference>
<dbReference type="InterPro" id="IPR002890">
    <property type="entry name" value="MG2"/>
</dbReference>
<protein>
    <submittedName>
        <fullName evidence="8">Complement C3</fullName>
    </submittedName>
</protein>
<dbReference type="Gene3D" id="2.60.40.10">
    <property type="entry name" value="Immunoglobulins"/>
    <property type="match status" value="2"/>
</dbReference>
<gene>
    <name evidence="8" type="ORF">KP79_PYT21381</name>
</gene>
<dbReference type="Pfam" id="PF17790">
    <property type="entry name" value="MG1"/>
    <property type="match status" value="1"/>
</dbReference>
<keyword evidence="3" id="KW-0325">Glycoprotein</keyword>
<keyword evidence="2" id="KW-1015">Disulfide bond</keyword>